<dbReference type="RefSeq" id="WP_005623785.1">
    <property type="nucleotide sequence ID" value="NZ_CP015231.1"/>
</dbReference>
<comment type="similarity">
    <text evidence="3">Belongs to the Nudix hydrolase family.</text>
</comment>
<organism evidence="5 6">
    <name type="scientific">Tritonibacter mobilis F1926</name>
    <dbReference type="NCBI Taxonomy" id="1265309"/>
    <lineage>
        <taxon>Bacteria</taxon>
        <taxon>Pseudomonadati</taxon>
        <taxon>Pseudomonadota</taxon>
        <taxon>Alphaproteobacteria</taxon>
        <taxon>Rhodobacterales</taxon>
        <taxon>Paracoccaceae</taxon>
        <taxon>Tritonibacter</taxon>
    </lineage>
</organism>
<name>A0A1B1A971_9RHOB</name>
<dbReference type="AlphaFoldDB" id="A0A1B1A971"/>
<evidence type="ECO:0000256" key="2">
    <source>
        <dbReference type="ARBA" id="ARBA00022801"/>
    </source>
</evidence>
<dbReference type="OrthoDB" id="9761969at2"/>
<keyword evidence="5" id="KW-0614">Plasmid</keyword>
<dbReference type="GeneID" id="28252251"/>
<comment type="cofactor">
    <cofactor evidence="1">
        <name>Mg(2+)</name>
        <dbReference type="ChEBI" id="CHEBI:18420"/>
    </cofactor>
</comment>
<accession>A0A1B1A971</accession>
<reference evidence="5 6" key="1">
    <citation type="journal article" date="2016" name="ISME J.">
        <title>Global occurrence and heterogeneity of the Roseobacter-clade species Ruegeria mobilis.</title>
        <authorList>
            <person name="Sonnenschein E."/>
            <person name="Gram L."/>
        </authorList>
    </citation>
    <scope>NUCLEOTIDE SEQUENCE [LARGE SCALE GENOMIC DNA]</scope>
    <source>
        <strain evidence="5 6">F1926</strain>
        <plasmid evidence="5 6">unnamed1</plasmid>
    </source>
</reference>
<gene>
    <name evidence="5" type="ORF">K529_020415</name>
</gene>
<dbReference type="Gene3D" id="3.90.79.10">
    <property type="entry name" value="Nucleoside Triphosphate Pyrophosphohydrolase"/>
    <property type="match status" value="1"/>
</dbReference>
<protein>
    <submittedName>
        <fullName evidence="5">NUDIX hydrolase</fullName>
    </submittedName>
</protein>
<dbReference type="PANTHER" id="PTHR43736:SF1">
    <property type="entry name" value="DIHYDRONEOPTERIN TRIPHOSPHATE DIPHOSPHATASE"/>
    <property type="match status" value="1"/>
</dbReference>
<proteinExistence type="inferred from homology"/>
<dbReference type="PRINTS" id="PR00502">
    <property type="entry name" value="NUDIXFAMILY"/>
</dbReference>
<dbReference type="GO" id="GO:0016787">
    <property type="term" value="F:hydrolase activity"/>
    <property type="evidence" value="ECO:0007669"/>
    <property type="project" value="UniProtKB-KW"/>
</dbReference>
<dbReference type="InterPro" id="IPR020476">
    <property type="entry name" value="Nudix_hydrolase"/>
</dbReference>
<evidence type="ECO:0000256" key="1">
    <source>
        <dbReference type="ARBA" id="ARBA00001946"/>
    </source>
</evidence>
<dbReference type="InterPro" id="IPR020084">
    <property type="entry name" value="NUDIX_hydrolase_CS"/>
</dbReference>
<dbReference type="CDD" id="cd04673">
    <property type="entry name" value="NUDIX_ADPRase"/>
    <property type="match status" value="1"/>
</dbReference>
<dbReference type="SUPFAM" id="SSF55811">
    <property type="entry name" value="Nudix"/>
    <property type="match status" value="1"/>
</dbReference>
<geneLocation type="plasmid" evidence="5 6">
    <name>unnamed1</name>
</geneLocation>
<evidence type="ECO:0000259" key="4">
    <source>
        <dbReference type="PROSITE" id="PS51462"/>
    </source>
</evidence>
<dbReference type="Pfam" id="PF00293">
    <property type="entry name" value="NUDIX"/>
    <property type="match status" value="1"/>
</dbReference>
<dbReference type="KEGG" id="rmb:K529_020415"/>
<dbReference type="PROSITE" id="PS00893">
    <property type="entry name" value="NUDIX_BOX"/>
    <property type="match status" value="1"/>
</dbReference>
<evidence type="ECO:0000313" key="5">
    <source>
        <dbReference type="EMBL" id="ANP43122.1"/>
    </source>
</evidence>
<dbReference type="PANTHER" id="PTHR43736">
    <property type="entry name" value="ADP-RIBOSE PYROPHOSPHATASE"/>
    <property type="match status" value="1"/>
</dbReference>
<dbReference type="PROSITE" id="PS51462">
    <property type="entry name" value="NUDIX"/>
    <property type="match status" value="1"/>
</dbReference>
<dbReference type="Proteomes" id="UP000013243">
    <property type="component" value="Plasmid unnamed1"/>
</dbReference>
<keyword evidence="2 3" id="KW-0378">Hydrolase</keyword>
<evidence type="ECO:0000313" key="6">
    <source>
        <dbReference type="Proteomes" id="UP000013243"/>
    </source>
</evidence>
<dbReference type="EMBL" id="CP015231">
    <property type="protein sequence ID" value="ANP43122.1"/>
    <property type="molecule type" value="Genomic_DNA"/>
</dbReference>
<evidence type="ECO:0000256" key="3">
    <source>
        <dbReference type="RuleBase" id="RU003476"/>
    </source>
</evidence>
<feature type="domain" description="Nudix hydrolase" evidence="4">
    <location>
        <begin position="8"/>
        <end position="152"/>
    </location>
</feature>
<dbReference type="InterPro" id="IPR015797">
    <property type="entry name" value="NUDIX_hydrolase-like_dom_sf"/>
</dbReference>
<dbReference type="InterPro" id="IPR000086">
    <property type="entry name" value="NUDIX_hydrolase_dom"/>
</dbReference>
<sequence>MTDITPAPPRRPILGALGVVCTHIEGEDCVILVKRKNPPNAGTWGFPGGHVELGETAAEAAARELFEETGVIAEPGAQLMTLDVIPRNADGTVGGQYFLVATLCHYMSGQPVPDDDALEARWVPVVRIEDLGLELLDRVADLARLAQIAWREEPRVAPNAPIT</sequence>